<reference evidence="9 10" key="1">
    <citation type="submission" date="2020-07" db="EMBL/GenBank/DDBJ databases">
        <title>Transfer of Campylobacter canadensis to the novel genus Avispirillum gen. nov., that also includes two novel species recovered from migratory waterfowl: Avispirillum anseris sp. nov. and Avispirillum brantae sp. nov.</title>
        <authorList>
            <person name="Miller W.G."/>
            <person name="Chapman M.H."/>
            <person name="Yee E."/>
            <person name="Inglis G.D."/>
        </authorList>
    </citation>
    <scope>NUCLEOTIDE SEQUENCE [LARGE SCALE GENOMIC DNA]</scope>
    <source>
        <strain evidence="9 10">L283</strain>
    </source>
</reference>
<dbReference type="Proteomes" id="UP000786183">
    <property type="component" value="Unassembled WGS sequence"/>
</dbReference>
<feature type="domain" description="FAD/NAD(P)-binding" evidence="8">
    <location>
        <begin position="3"/>
        <end position="293"/>
    </location>
</feature>
<dbReference type="Pfam" id="PF07992">
    <property type="entry name" value="Pyr_redox_2"/>
    <property type="match status" value="1"/>
</dbReference>
<protein>
    <recommendedName>
        <fullName evidence="2">NADH:ubiquinone reductase (non-electrogenic)</fullName>
        <ecNumber evidence="2">1.6.5.9</ecNumber>
    </recommendedName>
</protein>
<name>A0ABS7WS97_9BACT</name>
<comment type="catalytic activity">
    <reaction evidence="7">
        <text>a quinone + NADH + H(+) = a quinol + NAD(+)</text>
        <dbReference type="Rhea" id="RHEA:46160"/>
        <dbReference type="ChEBI" id="CHEBI:15378"/>
        <dbReference type="ChEBI" id="CHEBI:24646"/>
        <dbReference type="ChEBI" id="CHEBI:57540"/>
        <dbReference type="ChEBI" id="CHEBI:57945"/>
        <dbReference type="ChEBI" id="CHEBI:132124"/>
        <dbReference type="EC" id="1.6.5.9"/>
    </reaction>
</comment>
<evidence type="ECO:0000256" key="7">
    <source>
        <dbReference type="ARBA" id="ARBA00047599"/>
    </source>
</evidence>
<evidence type="ECO:0000256" key="3">
    <source>
        <dbReference type="ARBA" id="ARBA00022630"/>
    </source>
</evidence>
<keyword evidence="10" id="KW-1185">Reference proteome</keyword>
<evidence type="ECO:0000313" key="10">
    <source>
        <dbReference type="Proteomes" id="UP000786183"/>
    </source>
</evidence>
<evidence type="ECO:0000256" key="1">
    <source>
        <dbReference type="ARBA" id="ARBA00005272"/>
    </source>
</evidence>
<evidence type="ECO:0000313" key="9">
    <source>
        <dbReference type="EMBL" id="MBZ7987631.1"/>
    </source>
</evidence>
<keyword evidence="4" id="KW-0274">FAD</keyword>
<dbReference type="PANTHER" id="PTHR43706:SF47">
    <property type="entry name" value="EXTERNAL NADH-UBIQUINONE OXIDOREDUCTASE 1, MITOCHONDRIAL-RELATED"/>
    <property type="match status" value="1"/>
</dbReference>
<dbReference type="EMBL" id="JACGBB010000011">
    <property type="protein sequence ID" value="MBZ7987631.1"/>
    <property type="molecule type" value="Genomic_DNA"/>
</dbReference>
<dbReference type="RefSeq" id="WP_172234439.1">
    <property type="nucleotide sequence ID" value="NZ_CP035946.1"/>
</dbReference>
<dbReference type="Gene3D" id="3.50.50.100">
    <property type="match status" value="1"/>
</dbReference>
<comment type="caution">
    <text evidence="9">The sequence shown here is derived from an EMBL/GenBank/DDBJ whole genome shotgun (WGS) entry which is preliminary data.</text>
</comment>
<evidence type="ECO:0000256" key="6">
    <source>
        <dbReference type="ARBA" id="ARBA00023027"/>
    </source>
</evidence>
<comment type="similarity">
    <text evidence="1">Belongs to the NADH dehydrogenase family.</text>
</comment>
<keyword evidence="6" id="KW-0520">NAD</keyword>
<evidence type="ECO:0000256" key="5">
    <source>
        <dbReference type="ARBA" id="ARBA00023002"/>
    </source>
</evidence>
<keyword evidence="3" id="KW-0285">Flavoprotein</keyword>
<dbReference type="InterPro" id="IPR023753">
    <property type="entry name" value="FAD/NAD-binding_dom"/>
</dbReference>
<dbReference type="InterPro" id="IPR045024">
    <property type="entry name" value="NDH-2"/>
</dbReference>
<dbReference type="InterPro" id="IPR036188">
    <property type="entry name" value="FAD/NAD-bd_sf"/>
</dbReference>
<dbReference type="EC" id="1.6.5.9" evidence="2"/>
<gene>
    <name evidence="9" type="ORF">AVCANL283_05900</name>
</gene>
<sequence>MKKIVFLGAGYANLTLIKKIKKKNLSKAEFILINNNPYHYKTTELHKIAARESEKDIVINLKSILPKDVTLICDKVKSIENGKVVCENANYDYDELYVGLGASINTFGIAGLDECLNIINYKNALNTAETLYKNLELYENKNVIICGAGLSGVELCGSIATTCKNLGISINLYLVEAMDEILPVYAKDLAKKARNYLENLGVKVLSSHKIIKKVDDKLFLNDENNYIEAKTIIFTAGVKGSEVIANSGFNHKNNRVLVNEYLMAPNFDNCYVLGDSAIVSNFAPTAQIACKQGKYLAKRLNAKFEGTEFNEPFKYNDKGSICSVGKDYAIGVILGKTYSAFMAKSLKKLTEVEWSETLK</sequence>
<evidence type="ECO:0000256" key="2">
    <source>
        <dbReference type="ARBA" id="ARBA00012637"/>
    </source>
</evidence>
<dbReference type="SUPFAM" id="SSF51905">
    <property type="entry name" value="FAD/NAD(P)-binding domain"/>
    <property type="match status" value="2"/>
</dbReference>
<evidence type="ECO:0000259" key="8">
    <source>
        <dbReference type="Pfam" id="PF07992"/>
    </source>
</evidence>
<organism evidence="9 10">
    <name type="scientific">Campylobacter canadensis</name>
    <dbReference type="NCBI Taxonomy" id="449520"/>
    <lineage>
        <taxon>Bacteria</taxon>
        <taxon>Pseudomonadati</taxon>
        <taxon>Campylobacterota</taxon>
        <taxon>Epsilonproteobacteria</taxon>
        <taxon>Campylobacterales</taxon>
        <taxon>Campylobacteraceae</taxon>
        <taxon>Campylobacter</taxon>
    </lineage>
</organism>
<accession>A0ABS7WS97</accession>
<keyword evidence="5" id="KW-0560">Oxidoreductase</keyword>
<dbReference type="PANTHER" id="PTHR43706">
    <property type="entry name" value="NADH DEHYDROGENASE"/>
    <property type="match status" value="1"/>
</dbReference>
<proteinExistence type="inferred from homology"/>
<evidence type="ECO:0000256" key="4">
    <source>
        <dbReference type="ARBA" id="ARBA00022827"/>
    </source>
</evidence>